<gene>
    <name evidence="3" type="ordered locus">CJA_3318</name>
</gene>
<evidence type="ECO:0000256" key="2">
    <source>
        <dbReference type="SAM" id="SignalP"/>
    </source>
</evidence>
<dbReference type="HOGENOM" id="CLU_011873_0_0_6"/>
<organism evidence="3 4">
    <name type="scientific">Cellvibrio japonicus (strain Ueda107)</name>
    <name type="common">Pseudomonas fluorescens subsp. cellulosa</name>
    <dbReference type="NCBI Taxonomy" id="498211"/>
    <lineage>
        <taxon>Bacteria</taxon>
        <taxon>Pseudomonadati</taxon>
        <taxon>Pseudomonadota</taxon>
        <taxon>Gammaproteobacteria</taxon>
        <taxon>Cellvibrionales</taxon>
        <taxon>Cellvibrionaceae</taxon>
        <taxon>Cellvibrio</taxon>
    </lineage>
</organism>
<evidence type="ECO:0000313" key="3">
    <source>
        <dbReference type="EMBL" id="ACE85600.1"/>
    </source>
</evidence>
<dbReference type="SUPFAM" id="SSF48452">
    <property type="entry name" value="TPR-like"/>
    <property type="match status" value="2"/>
</dbReference>
<dbReference type="Gene3D" id="1.25.40.10">
    <property type="entry name" value="Tetratricopeptide repeat domain"/>
    <property type="match status" value="4"/>
</dbReference>
<evidence type="ECO:0000256" key="1">
    <source>
        <dbReference type="PROSITE-ProRule" id="PRU00339"/>
    </source>
</evidence>
<feature type="signal peptide" evidence="2">
    <location>
        <begin position="1"/>
        <end position="28"/>
    </location>
</feature>
<dbReference type="Pfam" id="PF13174">
    <property type="entry name" value="TPR_6"/>
    <property type="match status" value="1"/>
</dbReference>
<keyword evidence="4" id="KW-1185">Reference proteome</keyword>
<reference evidence="3 4" key="1">
    <citation type="journal article" date="2008" name="J. Bacteriol.">
        <title>Insights into plant cell wall degradation from the genome sequence of the soil bacterium Cellvibrio japonicus.</title>
        <authorList>
            <person name="Deboy R.T."/>
            <person name="Mongodin E.F."/>
            <person name="Fouts D.E."/>
            <person name="Tailford L.E."/>
            <person name="Khouri H."/>
            <person name="Emerson J.B."/>
            <person name="Mohamoud Y."/>
            <person name="Watkins K."/>
            <person name="Henrissat B."/>
            <person name="Gilbert H.J."/>
            <person name="Nelson K.E."/>
        </authorList>
    </citation>
    <scope>NUCLEOTIDE SEQUENCE [LARGE SCALE GENOMIC DNA]</scope>
    <source>
        <strain evidence="3 4">Ueda107</strain>
    </source>
</reference>
<dbReference type="EMBL" id="CP000934">
    <property type="protein sequence ID" value="ACE85600.1"/>
    <property type="molecule type" value="Genomic_DNA"/>
</dbReference>
<dbReference type="PROSITE" id="PS51257">
    <property type="entry name" value="PROKAR_LIPOPROTEIN"/>
    <property type="match status" value="1"/>
</dbReference>
<accession>B3PEL6</accession>
<feature type="repeat" description="TPR" evidence="1">
    <location>
        <begin position="567"/>
        <end position="600"/>
    </location>
</feature>
<name>B3PEL6_CELJU</name>
<dbReference type="KEGG" id="cja:CJA_3318"/>
<dbReference type="eggNOG" id="COG1729">
    <property type="taxonomic scope" value="Bacteria"/>
</dbReference>
<proteinExistence type="predicted"/>
<dbReference type="Pfam" id="PF13432">
    <property type="entry name" value="TPR_16"/>
    <property type="match status" value="1"/>
</dbReference>
<dbReference type="SMART" id="SM00028">
    <property type="entry name" value="TPR"/>
    <property type="match status" value="5"/>
</dbReference>
<feature type="chain" id="PRO_5002796481" evidence="2">
    <location>
        <begin position="29"/>
        <end position="964"/>
    </location>
</feature>
<dbReference type="STRING" id="498211.CJA_3318"/>
<dbReference type="Proteomes" id="UP000001036">
    <property type="component" value="Chromosome"/>
</dbReference>
<dbReference type="Pfam" id="PF13181">
    <property type="entry name" value="TPR_8"/>
    <property type="match status" value="1"/>
</dbReference>
<dbReference type="InterPro" id="IPR011990">
    <property type="entry name" value="TPR-like_helical_dom_sf"/>
</dbReference>
<evidence type="ECO:0000313" key="4">
    <source>
        <dbReference type="Proteomes" id="UP000001036"/>
    </source>
</evidence>
<sequence>MIPSRCPHVSRIPLVLVFASLLSCTACSWFSSSDDGRGRTLADLPESRLPDVKTKVDVVDIDRIEQSYRRALAAAEEPQLRQQIMQRIADLEMMRSERAQLDATDVRRFYDKPVTMYRELLELQRNNPQPVKGIEADQLRYKLAKALSLDGRNDEAAQVLDQLAAADTQSPFLAETQFRRAEKAFSEGNYAAAEAAYSAAMTSGDNPQLKQNALYMKGWTQFKRGDYDLSLLSFAQVMDQLLGSSGAPEAMEQALIDLGAAKTNLVSDTLRVMGLSLSYLEGPKSITDLQAKLGGKRPYEYMLYQQLGQLYLEQKRFTDSAETYQHFVQHNSDSDFAPSFSIKTIEVYQQGNFPSLILPAKQEFVQRYGIRSNFWTARKGVIGSIATMYLHQSLQELAQYEHAQAQGLKAAKPADAAAAYARAANWYREFVQTFEKDPQAAEMTFLLAECLNEAGDLPGAMEAFERVAYEYRDPIRGADAAYAAVLLPQTLISRAQEFPDAKLMEWQERKIENALRFAEVYSADTRALPVLADAGSDLLAQQRFSEARIVAERVIAWQPPADGKLLFSAWLILGHSLFELKDYSQAEQAYTQVLALHPAHGNKPGAPSAQQVRERIAASIYRQAEASLEFGDKDTAISQLLRITQVTPDTDIAIKAQYDAGLYLMEQEKWSQAENVYLGFRQKYPQHSLTATLPAKMVLIYQSQEKWQLAADELVVMERSSSDPEVKRQSLYMGAELYEKSGRRTQAIEQYRRYALEYPRPFANNLEAQHKLTELYQATGEQDKRLYWLQKIIDSHRSAGAAQTERSAYLAASAQMELVQPSLDEFNRIKLTLPIKNSLQRKRAAMEKALKGQEQVLGYGIAEFTTQASFQIGEIYAQLSRDLMDSQRPRELDELALEQYDILLEEQAYPFEEKAIEIHQANAQRSWTGTYDTWVKRSFDALAKLLPARYNKQESRLEVSNEIH</sequence>
<keyword evidence="2" id="KW-0732">Signal</keyword>
<protein>
    <submittedName>
        <fullName evidence="3">Tetratricopeptide repeat domain protein</fullName>
    </submittedName>
</protein>
<dbReference type="PROSITE" id="PS50005">
    <property type="entry name" value="TPR"/>
    <property type="match status" value="1"/>
</dbReference>
<keyword evidence="1" id="KW-0802">TPR repeat</keyword>
<dbReference type="InterPro" id="IPR019734">
    <property type="entry name" value="TPR_rpt"/>
</dbReference>
<dbReference type="RefSeq" id="WP_012488894.1">
    <property type="nucleotide sequence ID" value="NC_010995.1"/>
</dbReference>
<dbReference type="AlphaFoldDB" id="B3PEL6"/>